<proteinExistence type="predicted"/>
<dbReference type="EnsemblPlants" id="Solyc09g055267.1.1">
    <property type="protein sequence ID" value="Solyc09g055267.1.1"/>
    <property type="gene ID" value="Solyc09g055267.1"/>
</dbReference>
<protein>
    <recommendedName>
        <fullName evidence="3">CCHC-type domain-containing protein</fullName>
    </recommendedName>
</protein>
<dbReference type="InterPro" id="IPR000477">
    <property type="entry name" value="RT_dom"/>
</dbReference>
<dbReference type="Gene3D" id="3.10.10.10">
    <property type="entry name" value="HIV Type 1 Reverse Transcriptase, subunit A, domain 1"/>
    <property type="match status" value="1"/>
</dbReference>
<dbReference type="STRING" id="4081.A0A3Q7I362"/>
<dbReference type="InterPro" id="IPR001878">
    <property type="entry name" value="Znf_CCHC"/>
</dbReference>
<dbReference type="CDD" id="cd01647">
    <property type="entry name" value="RT_LTR"/>
    <property type="match status" value="1"/>
</dbReference>
<dbReference type="SUPFAM" id="SSF56672">
    <property type="entry name" value="DNA/RNA polymerases"/>
    <property type="match status" value="1"/>
</dbReference>
<evidence type="ECO:0000313" key="5">
    <source>
        <dbReference type="Proteomes" id="UP000004994"/>
    </source>
</evidence>
<dbReference type="Pfam" id="PF00078">
    <property type="entry name" value="RVT_1"/>
    <property type="match status" value="1"/>
</dbReference>
<reference evidence="4" key="1">
    <citation type="journal article" date="2012" name="Nature">
        <title>The tomato genome sequence provides insights into fleshy fruit evolution.</title>
        <authorList>
            <consortium name="Tomato Genome Consortium"/>
        </authorList>
    </citation>
    <scope>NUCLEOTIDE SEQUENCE [LARGE SCALE GENOMIC DNA]</scope>
    <source>
        <strain evidence="4">cv. Heinz 1706</strain>
    </source>
</reference>
<dbReference type="InParanoid" id="A0A3Q7I362"/>
<keyword evidence="5" id="KW-1185">Reference proteome</keyword>
<feature type="compositionally biased region" description="Basic and acidic residues" evidence="2">
    <location>
        <begin position="74"/>
        <end position="85"/>
    </location>
</feature>
<dbReference type="GO" id="GO:0003676">
    <property type="term" value="F:nucleic acid binding"/>
    <property type="evidence" value="ECO:0007669"/>
    <property type="project" value="InterPro"/>
</dbReference>
<evidence type="ECO:0000256" key="2">
    <source>
        <dbReference type="SAM" id="MobiDB-lite"/>
    </source>
</evidence>
<dbReference type="InterPro" id="IPR053134">
    <property type="entry name" value="RNA-dir_DNA_polymerase"/>
</dbReference>
<feature type="domain" description="CCHC-type" evidence="3">
    <location>
        <begin position="88"/>
        <end position="103"/>
    </location>
</feature>
<dbReference type="InterPro" id="IPR043502">
    <property type="entry name" value="DNA/RNA_pol_sf"/>
</dbReference>
<name>A0A3Q7I362_SOLLC</name>
<reference evidence="4" key="2">
    <citation type="submission" date="2019-01" db="UniProtKB">
        <authorList>
            <consortium name="EnsemblPlants"/>
        </authorList>
    </citation>
    <scope>IDENTIFICATION</scope>
    <source>
        <strain evidence="4">cv. Heinz 1706</strain>
    </source>
</reference>
<keyword evidence="1" id="KW-0862">Zinc</keyword>
<dbReference type="AlphaFoldDB" id="A0A3Q7I362"/>
<evidence type="ECO:0000256" key="1">
    <source>
        <dbReference type="PROSITE-ProRule" id="PRU00047"/>
    </source>
</evidence>
<dbReference type="Proteomes" id="UP000004994">
    <property type="component" value="Chromosome 9"/>
</dbReference>
<sequence length="242" mass="27487">NYVKELTLQILSLTSDDLLFYFLDGLQNWAKQELQRRQVHDVDEVIVVAEWLNDFWADASKGRNNRRKNVPPKNYEDRKKGTPHHEGCYSCGETTHVSHYCPSLSKLSAMVAAEEQQGKAATKTGALFNHISLAALVAQPASIKLRESLFFNAKPSKAPFGAPILFQNKKEGTLHLCIDYRSLNKVTVKNKYPIPFIVDLFDPLGQAKVFTKMDLRKGYYQLWITKGDEPKTSCVTRYGAFE</sequence>
<dbReference type="GO" id="GO:0008270">
    <property type="term" value="F:zinc ion binding"/>
    <property type="evidence" value="ECO:0007669"/>
    <property type="project" value="UniProtKB-KW"/>
</dbReference>
<dbReference type="Gramene" id="Solyc09g055267.1.1">
    <property type="protein sequence ID" value="Solyc09g055267.1.1"/>
    <property type="gene ID" value="Solyc09g055267.1"/>
</dbReference>
<dbReference type="PANTHER" id="PTHR24559">
    <property type="entry name" value="TRANSPOSON TY3-I GAG-POL POLYPROTEIN"/>
    <property type="match status" value="1"/>
</dbReference>
<dbReference type="Gene3D" id="3.30.70.270">
    <property type="match status" value="1"/>
</dbReference>
<organism evidence="4">
    <name type="scientific">Solanum lycopersicum</name>
    <name type="common">Tomato</name>
    <name type="synonym">Lycopersicon esculentum</name>
    <dbReference type="NCBI Taxonomy" id="4081"/>
    <lineage>
        <taxon>Eukaryota</taxon>
        <taxon>Viridiplantae</taxon>
        <taxon>Streptophyta</taxon>
        <taxon>Embryophyta</taxon>
        <taxon>Tracheophyta</taxon>
        <taxon>Spermatophyta</taxon>
        <taxon>Magnoliopsida</taxon>
        <taxon>eudicotyledons</taxon>
        <taxon>Gunneridae</taxon>
        <taxon>Pentapetalae</taxon>
        <taxon>asterids</taxon>
        <taxon>lamiids</taxon>
        <taxon>Solanales</taxon>
        <taxon>Solanaceae</taxon>
        <taxon>Solanoideae</taxon>
        <taxon>Solaneae</taxon>
        <taxon>Solanum</taxon>
        <taxon>Solanum subgen. Lycopersicon</taxon>
    </lineage>
</organism>
<evidence type="ECO:0000259" key="3">
    <source>
        <dbReference type="PROSITE" id="PS50158"/>
    </source>
</evidence>
<dbReference type="InterPro" id="IPR043128">
    <property type="entry name" value="Rev_trsase/Diguanyl_cyclase"/>
</dbReference>
<dbReference type="PROSITE" id="PS50158">
    <property type="entry name" value="ZF_CCHC"/>
    <property type="match status" value="1"/>
</dbReference>
<evidence type="ECO:0000313" key="4">
    <source>
        <dbReference type="EnsemblPlants" id="Solyc09g055267.1.1"/>
    </source>
</evidence>
<feature type="region of interest" description="Disordered" evidence="2">
    <location>
        <begin position="62"/>
        <end position="85"/>
    </location>
</feature>
<accession>A0A3Q7I362</accession>
<keyword evidence="1" id="KW-0479">Metal-binding</keyword>
<keyword evidence="1" id="KW-0863">Zinc-finger</keyword>
<dbReference type="PANTHER" id="PTHR24559:SF436">
    <property type="entry name" value="RNA-DIRECTED DNA POLYMERASE HOMOLOG"/>
    <property type="match status" value="1"/>
</dbReference>